<dbReference type="Proteomes" id="UP000183926">
    <property type="component" value="Unassembled WGS sequence"/>
</dbReference>
<dbReference type="EMBL" id="FPBL01000007">
    <property type="protein sequence ID" value="SFU69324.1"/>
    <property type="molecule type" value="Genomic_DNA"/>
</dbReference>
<dbReference type="AlphaFoldDB" id="A0A1I7I8Y7"/>
<accession>A0A1I7I8Y7</accession>
<sequence>MITISVVSHGQSALVEQFLKDLARLDVSMITEVLITLNIPEEILFEPDNFPYPVNVLRNTAPGDLVRIIMLPSGKQRENGSVF</sequence>
<organism evidence="1 2">
    <name type="scientific">Nitrosomonas eutropha</name>
    <dbReference type="NCBI Taxonomy" id="916"/>
    <lineage>
        <taxon>Bacteria</taxon>
        <taxon>Pseudomonadati</taxon>
        <taxon>Pseudomonadota</taxon>
        <taxon>Betaproteobacteria</taxon>
        <taxon>Nitrosomonadales</taxon>
        <taxon>Nitrosomonadaceae</taxon>
        <taxon>Nitrosomonas</taxon>
    </lineage>
</organism>
<evidence type="ECO:0000313" key="1">
    <source>
        <dbReference type="EMBL" id="SFU69324.1"/>
    </source>
</evidence>
<gene>
    <name evidence="1" type="ORF">SAMN05216339_107120</name>
</gene>
<evidence type="ECO:0000313" key="2">
    <source>
        <dbReference type="Proteomes" id="UP000183926"/>
    </source>
</evidence>
<name>A0A1I7I8Y7_9PROT</name>
<dbReference type="RefSeq" id="WP_256214864.1">
    <property type="nucleotide sequence ID" value="NZ_FPBL01000007.1"/>
</dbReference>
<reference evidence="1 2" key="1">
    <citation type="submission" date="2016-10" db="EMBL/GenBank/DDBJ databases">
        <authorList>
            <person name="de Groot N.N."/>
        </authorList>
    </citation>
    <scope>NUCLEOTIDE SEQUENCE [LARGE SCALE GENOMIC DNA]</scope>
    <source>
        <strain evidence="1 2">Nm24</strain>
    </source>
</reference>
<proteinExistence type="predicted"/>
<protein>
    <submittedName>
        <fullName evidence="1">Uncharacterized protein</fullName>
    </submittedName>
</protein>